<dbReference type="InterPro" id="IPR017516">
    <property type="entry name" value="AbrB_dup"/>
</dbReference>
<comment type="caution">
    <text evidence="2">The sequence shown here is derived from an EMBL/GenBank/DDBJ whole genome shotgun (WGS) entry which is preliminary data.</text>
</comment>
<dbReference type="InterPro" id="IPR007820">
    <property type="entry name" value="AbrB_fam"/>
</dbReference>
<keyword evidence="1" id="KW-0812">Transmembrane</keyword>
<feature type="transmembrane region" description="Helical" evidence="1">
    <location>
        <begin position="264"/>
        <end position="289"/>
    </location>
</feature>
<dbReference type="Pfam" id="PF05145">
    <property type="entry name" value="AbrB"/>
    <property type="match status" value="1"/>
</dbReference>
<dbReference type="GO" id="GO:0016020">
    <property type="term" value="C:membrane"/>
    <property type="evidence" value="ECO:0007669"/>
    <property type="project" value="InterPro"/>
</dbReference>
<feature type="transmembrane region" description="Helical" evidence="1">
    <location>
        <begin position="182"/>
        <end position="202"/>
    </location>
</feature>
<sequence length="347" mass="35559">MKWPRPPSNILTTILTLVIGASGAGLGWLLNAPIYMLLGPAVLVSLAGLAGARMGIALSLRNGCFVIIGLSVGAGFDHNAVDAMLRWPLAFVVMAVLVWAMLVLSRWLLSRFFGFDRRAALLASAPGHLSFVLAMAAEGGDNVARISTTQSVRLLSLTLVVPFVALAMGVDLGGTIAPDGAAMGATTLAVMAGSSVGAGLLLGRIRVPAPMLIGPMLVSSLAHVTDVAPGVLPMWLVMPAYIVLGALIGTRFSGVRLDDLMKGLAAGLSVTCLAVGLALVGAIPVALALGMPLAHILVAFAPGGFETMIAMGSVLGISPGFVAACHMMRLFILSAVLPLMLARSAPR</sequence>
<gene>
    <name evidence="2" type="ORF">LCGC14_0250660</name>
</gene>
<evidence type="ECO:0000313" key="2">
    <source>
        <dbReference type="EMBL" id="KKN88239.1"/>
    </source>
</evidence>
<evidence type="ECO:0008006" key="3">
    <source>
        <dbReference type="Google" id="ProtNLM"/>
    </source>
</evidence>
<dbReference type="PANTHER" id="PTHR38457">
    <property type="entry name" value="REGULATOR ABRB-RELATED"/>
    <property type="match status" value="1"/>
</dbReference>
<feature type="transmembrane region" description="Helical" evidence="1">
    <location>
        <begin position="87"/>
        <end position="109"/>
    </location>
</feature>
<dbReference type="PANTHER" id="PTHR38457:SF1">
    <property type="entry name" value="REGULATOR ABRB-RELATED"/>
    <property type="match status" value="1"/>
</dbReference>
<feature type="transmembrane region" description="Helical" evidence="1">
    <location>
        <begin position="231"/>
        <end position="252"/>
    </location>
</feature>
<keyword evidence="1" id="KW-0472">Membrane</keyword>
<dbReference type="EMBL" id="LAZR01000130">
    <property type="protein sequence ID" value="KKN88239.1"/>
    <property type="molecule type" value="Genomic_DNA"/>
</dbReference>
<dbReference type="NCBIfam" id="TIGR03082">
    <property type="entry name" value="Gneg_AbrB_dup"/>
    <property type="match status" value="1"/>
</dbReference>
<evidence type="ECO:0000256" key="1">
    <source>
        <dbReference type="SAM" id="Phobius"/>
    </source>
</evidence>
<dbReference type="AlphaFoldDB" id="A0A0F9U9D6"/>
<feature type="transmembrane region" description="Helical" evidence="1">
    <location>
        <begin position="309"/>
        <end position="342"/>
    </location>
</feature>
<dbReference type="GO" id="GO:0010468">
    <property type="term" value="P:regulation of gene expression"/>
    <property type="evidence" value="ECO:0007669"/>
    <property type="project" value="InterPro"/>
</dbReference>
<feature type="transmembrane region" description="Helical" evidence="1">
    <location>
        <begin position="154"/>
        <end position="176"/>
    </location>
</feature>
<keyword evidence="1" id="KW-1133">Transmembrane helix</keyword>
<organism evidence="2">
    <name type="scientific">marine sediment metagenome</name>
    <dbReference type="NCBI Taxonomy" id="412755"/>
    <lineage>
        <taxon>unclassified sequences</taxon>
        <taxon>metagenomes</taxon>
        <taxon>ecological metagenomes</taxon>
    </lineage>
</organism>
<protein>
    <recommendedName>
        <fullName evidence="3">AbrB family transcriptional regulator</fullName>
    </recommendedName>
</protein>
<accession>A0A0F9U9D6</accession>
<feature type="transmembrane region" description="Helical" evidence="1">
    <location>
        <begin position="33"/>
        <end position="52"/>
    </location>
</feature>
<reference evidence="2" key="1">
    <citation type="journal article" date="2015" name="Nature">
        <title>Complex archaea that bridge the gap between prokaryotes and eukaryotes.</title>
        <authorList>
            <person name="Spang A."/>
            <person name="Saw J.H."/>
            <person name="Jorgensen S.L."/>
            <person name="Zaremba-Niedzwiedzka K."/>
            <person name="Martijn J."/>
            <person name="Lind A.E."/>
            <person name="van Eijk R."/>
            <person name="Schleper C."/>
            <person name="Guy L."/>
            <person name="Ettema T.J."/>
        </authorList>
    </citation>
    <scope>NUCLEOTIDE SEQUENCE</scope>
</reference>
<feature type="transmembrane region" description="Helical" evidence="1">
    <location>
        <begin position="64"/>
        <end position="81"/>
    </location>
</feature>
<dbReference type="PIRSF" id="PIRSF038991">
    <property type="entry name" value="Protein_AbrB"/>
    <property type="match status" value="1"/>
</dbReference>
<proteinExistence type="predicted"/>
<name>A0A0F9U9D6_9ZZZZ</name>